<dbReference type="InterPro" id="IPR012337">
    <property type="entry name" value="RNaseH-like_sf"/>
</dbReference>
<dbReference type="Gene3D" id="3.30.70.270">
    <property type="match status" value="1"/>
</dbReference>
<dbReference type="InterPro" id="IPR000477">
    <property type="entry name" value="RT_dom"/>
</dbReference>
<dbReference type="InterPro" id="IPR001584">
    <property type="entry name" value="Integrase_cat-core"/>
</dbReference>
<evidence type="ECO:0000313" key="4">
    <source>
        <dbReference type="Proteomes" id="UP000834106"/>
    </source>
</evidence>
<dbReference type="InterPro" id="IPR043128">
    <property type="entry name" value="Rev_trsase/Diguanyl_cyclase"/>
</dbReference>
<proteinExistence type="predicted"/>
<evidence type="ECO:0000256" key="1">
    <source>
        <dbReference type="SAM" id="MobiDB-lite"/>
    </source>
</evidence>
<protein>
    <recommendedName>
        <fullName evidence="2">Integrase catalytic domain-containing protein</fullName>
    </recommendedName>
</protein>
<dbReference type="GO" id="GO:0004523">
    <property type="term" value="F:RNA-DNA hybrid ribonuclease activity"/>
    <property type="evidence" value="ECO:0007669"/>
    <property type="project" value="InterPro"/>
</dbReference>
<name>A0AAD2EAG0_9LAMI</name>
<dbReference type="SUPFAM" id="SSF56672">
    <property type="entry name" value="DNA/RNA polymerases"/>
    <property type="match status" value="1"/>
</dbReference>
<dbReference type="Pfam" id="PF00078">
    <property type="entry name" value="RVT_1"/>
    <property type="match status" value="1"/>
</dbReference>
<dbReference type="PROSITE" id="PS50994">
    <property type="entry name" value="INTEGRASE"/>
    <property type="match status" value="1"/>
</dbReference>
<dbReference type="SUPFAM" id="SSF53098">
    <property type="entry name" value="Ribonuclease H-like"/>
    <property type="match status" value="1"/>
</dbReference>
<dbReference type="PANTHER" id="PTHR48475">
    <property type="entry name" value="RIBONUCLEASE H"/>
    <property type="match status" value="1"/>
</dbReference>
<dbReference type="InterPro" id="IPR043502">
    <property type="entry name" value="DNA/RNA_pol_sf"/>
</dbReference>
<dbReference type="EMBL" id="OU503053">
    <property type="protein sequence ID" value="CAI9782263.1"/>
    <property type="molecule type" value="Genomic_DNA"/>
</dbReference>
<dbReference type="GO" id="GO:0003676">
    <property type="term" value="F:nucleic acid binding"/>
    <property type="evidence" value="ECO:0007669"/>
    <property type="project" value="InterPro"/>
</dbReference>
<dbReference type="Proteomes" id="UP000834106">
    <property type="component" value="Chromosome 18"/>
</dbReference>
<dbReference type="AlphaFoldDB" id="A0AAD2EAG0"/>
<dbReference type="InterPro" id="IPR002156">
    <property type="entry name" value="RNaseH_domain"/>
</dbReference>
<feature type="domain" description="Integrase catalytic" evidence="2">
    <location>
        <begin position="190"/>
        <end position="321"/>
    </location>
</feature>
<keyword evidence="4" id="KW-1185">Reference proteome</keyword>
<evidence type="ECO:0000259" key="2">
    <source>
        <dbReference type="PROSITE" id="PS50994"/>
    </source>
</evidence>
<gene>
    <name evidence="3" type="ORF">FPE_LOCUS29693</name>
</gene>
<dbReference type="GO" id="GO:0015074">
    <property type="term" value="P:DNA integration"/>
    <property type="evidence" value="ECO:0007669"/>
    <property type="project" value="InterPro"/>
</dbReference>
<dbReference type="Gene3D" id="3.30.420.10">
    <property type="entry name" value="Ribonuclease H-like superfamily/Ribonuclease H"/>
    <property type="match status" value="2"/>
</dbReference>
<dbReference type="PANTHER" id="PTHR48475:SF2">
    <property type="entry name" value="RIBONUCLEASE H"/>
    <property type="match status" value="1"/>
</dbReference>
<sequence>MMEVYIDDMLVKCLRSTDHIEHLRATFKVLREYRMKLNPLKCAFGIASGKFLGYMNVKRHSKGGRALGPSPLPSKPKEGETLLLYLAVNADDIHRRNGIGASVLLESPKGYKLNCAVRFGFKTSNNAAEYEVFLVGLRLAKEMQMKKLAVRSDSQLVVSQVSGSFATKDKSMAMYLKKVRQVSALLLHSKITIPRVDHSIQSLVICQMGGRPNTAYAKRKRLASYVIVAIDYFTKWIEAEPLAKITEANTSKFIWKNILCRFGISHSIVTNNGRQFDNQKLKDLCVELGIKNNFLFSSPPPGKWPGRGSQQNYKVPLEEET</sequence>
<reference evidence="3" key="1">
    <citation type="submission" date="2023-05" db="EMBL/GenBank/DDBJ databases">
        <authorList>
            <person name="Huff M."/>
        </authorList>
    </citation>
    <scope>NUCLEOTIDE SEQUENCE</scope>
</reference>
<organism evidence="3 4">
    <name type="scientific">Fraxinus pennsylvanica</name>
    <dbReference type="NCBI Taxonomy" id="56036"/>
    <lineage>
        <taxon>Eukaryota</taxon>
        <taxon>Viridiplantae</taxon>
        <taxon>Streptophyta</taxon>
        <taxon>Embryophyta</taxon>
        <taxon>Tracheophyta</taxon>
        <taxon>Spermatophyta</taxon>
        <taxon>Magnoliopsida</taxon>
        <taxon>eudicotyledons</taxon>
        <taxon>Gunneridae</taxon>
        <taxon>Pentapetalae</taxon>
        <taxon>asterids</taxon>
        <taxon>lamiids</taxon>
        <taxon>Lamiales</taxon>
        <taxon>Oleaceae</taxon>
        <taxon>Oleeae</taxon>
        <taxon>Fraxinus</taxon>
    </lineage>
</organism>
<dbReference type="Pfam" id="PF13456">
    <property type="entry name" value="RVT_3"/>
    <property type="match status" value="1"/>
</dbReference>
<dbReference type="InterPro" id="IPR036397">
    <property type="entry name" value="RNaseH_sf"/>
</dbReference>
<evidence type="ECO:0000313" key="3">
    <source>
        <dbReference type="EMBL" id="CAI9782263.1"/>
    </source>
</evidence>
<accession>A0AAD2EAG0</accession>
<feature type="region of interest" description="Disordered" evidence="1">
    <location>
        <begin position="299"/>
        <end position="321"/>
    </location>
</feature>